<protein>
    <submittedName>
        <fullName evidence="2">Uncharacterized protein</fullName>
    </submittedName>
</protein>
<feature type="transmembrane region" description="Helical" evidence="1">
    <location>
        <begin position="52"/>
        <end position="72"/>
    </location>
</feature>
<sequence>MGTPELSRDDLKLTELSYVKINALMLLMIFPLSMIGYQLAVSNEEMFFVYEWSLVVLVLISFILAGATSIIYNSSNTWLSYAILSFDLQFAVFGLFMGPYTSYELFFIYYLCAAIALIIFIITLKKVKVFRYLIVIFIIVTVLLTSYMLLLQSLWGMNWM</sequence>
<reference evidence="2 3" key="1">
    <citation type="submission" date="2019-11" db="EMBL/GenBank/DDBJ databases">
        <title>Genome sequences of 17 halophilic strains isolated from different environments.</title>
        <authorList>
            <person name="Furrow R.E."/>
        </authorList>
    </citation>
    <scope>NUCLEOTIDE SEQUENCE [LARGE SCALE GENOMIC DNA]</scope>
    <source>
        <strain evidence="2 3">22506_14_FS</strain>
    </source>
</reference>
<evidence type="ECO:0000313" key="2">
    <source>
        <dbReference type="EMBL" id="MYL65065.1"/>
    </source>
</evidence>
<dbReference type="EMBL" id="WMEY01000005">
    <property type="protein sequence ID" value="MYL65065.1"/>
    <property type="molecule type" value="Genomic_DNA"/>
</dbReference>
<organism evidence="2 3">
    <name type="scientific">Guptibacillus hwajinpoensis</name>
    <dbReference type="NCBI Taxonomy" id="208199"/>
    <lineage>
        <taxon>Bacteria</taxon>
        <taxon>Bacillati</taxon>
        <taxon>Bacillota</taxon>
        <taxon>Bacilli</taxon>
        <taxon>Bacillales</taxon>
        <taxon>Guptibacillaceae</taxon>
        <taxon>Guptibacillus</taxon>
    </lineage>
</organism>
<keyword evidence="1" id="KW-0472">Membrane</keyword>
<evidence type="ECO:0000256" key="1">
    <source>
        <dbReference type="SAM" id="Phobius"/>
    </source>
</evidence>
<dbReference type="AlphaFoldDB" id="A0A845F314"/>
<name>A0A845F314_9BACL</name>
<dbReference type="Proteomes" id="UP000447833">
    <property type="component" value="Unassembled WGS sequence"/>
</dbReference>
<comment type="caution">
    <text evidence="2">The sequence shown here is derived from an EMBL/GenBank/DDBJ whole genome shotgun (WGS) entry which is preliminary data.</text>
</comment>
<feature type="transmembrane region" description="Helical" evidence="1">
    <location>
        <begin position="106"/>
        <end position="124"/>
    </location>
</feature>
<gene>
    <name evidence="2" type="ORF">GLW07_17035</name>
</gene>
<feature type="transmembrane region" description="Helical" evidence="1">
    <location>
        <begin position="129"/>
        <end position="150"/>
    </location>
</feature>
<evidence type="ECO:0000313" key="3">
    <source>
        <dbReference type="Proteomes" id="UP000447833"/>
    </source>
</evidence>
<feature type="transmembrane region" description="Helical" evidence="1">
    <location>
        <begin position="21"/>
        <end position="40"/>
    </location>
</feature>
<keyword evidence="1" id="KW-1133">Transmembrane helix</keyword>
<feature type="transmembrane region" description="Helical" evidence="1">
    <location>
        <begin position="79"/>
        <end position="100"/>
    </location>
</feature>
<accession>A0A845F314</accession>
<keyword evidence="1" id="KW-0812">Transmembrane</keyword>
<proteinExistence type="predicted"/>
<dbReference type="RefSeq" id="WP_160920440.1">
    <property type="nucleotide sequence ID" value="NZ_WMEY01000005.1"/>
</dbReference>